<reference evidence="2" key="1">
    <citation type="submission" date="2016-10" db="EMBL/GenBank/DDBJ databases">
        <authorList>
            <person name="Varghese N."/>
            <person name="Submissions S."/>
        </authorList>
    </citation>
    <scope>NUCLEOTIDE SEQUENCE [LARGE SCALE GENOMIC DNA]</scope>
    <source>
        <strain evidence="2">DSM 6150</strain>
    </source>
</reference>
<sequence length="100" mass="11107">MSDQLLALGVIGVRLYDCILTAQATAPEELSDHIVDTINGYLIRATPKEKTLLFHLACEIHDALSKNFDRVDNLEARKDVIKLVNVLINRARAFAGHHGD</sequence>
<name>A0A1I5AI20_9NEIS</name>
<accession>A0A1I5AI20</accession>
<organism evidence="1 2">
    <name type="scientific">Formivibrio citricus</name>
    <dbReference type="NCBI Taxonomy" id="83765"/>
    <lineage>
        <taxon>Bacteria</taxon>
        <taxon>Pseudomonadati</taxon>
        <taxon>Pseudomonadota</taxon>
        <taxon>Betaproteobacteria</taxon>
        <taxon>Neisseriales</taxon>
        <taxon>Chitinibacteraceae</taxon>
        <taxon>Formivibrio</taxon>
    </lineage>
</organism>
<dbReference type="Proteomes" id="UP000242869">
    <property type="component" value="Unassembled WGS sequence"/>
</dbReference>
<evidence type="ECO:0000313" key="2">
    <source>
        <dbReference type="Proteomes" id="UP000242869"/>
    </source>
</evidence>
<dbReference type="EMBL" id="FOVE01000013">
    <property type="protein sequence ID" value="SFN62068.1"/>
    <property type="molecule type" value="Genomic_DNA"/>
</dbReference>
<gene>
    <name evidence="1" type="ORF">SAMN05660284_01919</name>
</gene>
<dbReference type="OrthoDB" id="8591790at2"/>
<dbReference type="RefSeq" id="WP_091195169.1">
    <property type="nucleotide sequence ID" value="NZ_FOVE01000013.1"/>
</dbReference>
<evidence type="ECO:0000313" key="1">
    <source>
        <dbReference type="EMBL" id="SFN62068.1"/>
    </source>
</evidence>
<keyword evidence="2" id="KW-1185">Reference proteome</keyword>
<dbReference type="AlphaFoldDB" id="A0A1I5AI20"/>
<proteinExistence type="predicted"/>
<dbReference type="STRING" id="83765.SAMN05660284_01919"/>
<protein>
    <submittedName>
        <fullName evidence="1">Uncharacterized protein</fullName>
    </submittedName>
</protein>